<keyword evidence="1" id="KW-0732">Signal</keyword>
<feature type="signal peptide" evidence="1">
    <location>
        <begin position="1"/>
        <end position="34"/>
    </location>
</feature>
<comment type="caution">
    <text evidence="2">The sequence shown here is derived from an EMBL/GenBank/DDBJ whole genome shotgun (WGS) entry which is preliminary data.</text>
</comment>
<gene>
    <name evidence="2" type="ORF">NDU88_002763</name>
</gene>
<evidence type="ECO:0000256" key="1">
    <source>
        <dbReference type="SAM" id="SignalP"/>
    </source>
</evidence>
<proteinExistence type="predicted"/>
<accession>A0AAV7LGT9</accession>
<sequence length="146" mass="16689">MRRPAASLSRNAAANRGFFFAALTLYFILPGAEAGEGSRRLPMTNGVLSQPYCCRNSWRPFRGTATMFFPFAQIFTSWDGRKEQAAPYDLRRPFTNHLYCCCDTRHPFRRTVDMIFAAVFFPFHPVFHLLGREREKGASGSLWLAP</sequence>
<reference evidence="2" key="1">
    <citation type="journal article" date="2022" name="bioRxiv">
        <title>Sequencing and chromosome-scale assembly of the giantPleurodeles waltlgenome.</title>
        <authorList>
            <person name="Brown T."/>
            <person name="Elewa A."/>
            <person name="Iarovenko S."/>
            <person name="Subramanian E."/>
            <person name="Araus A.J."/>
            <person name="Petzold A."/>
            <person name="Susuki M."/>
            <person name="Suzuki K.-i.T."/>
            <person name="Hayashi T."/>
            <person name="Toyoda A."/>
            <person name="Oliveira C."/>
            <person name="Osipova E."/>
            <person name="Leigh N.D."/>
            <person name="Simon A."/>
            <person name="Yun M.H."/>
        </authorList>
    </citation>
    <scope>NUCLEOTIDE SEQUENCE</scope>
    <source>
        <strain evidence="2">20211129_DDA</strain>
        <tissue evidence="2">Liver</tissue>
    </source>
</reference>
<keyword evidence="3" id="KW-1185">Reference proteome</keyword>
<organism evidence="2 3">
    <name type="scientific">Pleurodeles waltl</name>
    <name type="common">Iberian ribbed newt</name>
    <dbReference type="NCBI Taxonomy" id="8319"/>
    <lineage>
        <taxon>Eukaryota</taxon>
        <taxon>Metazoa</taxon>
        <taxon>Chordata</taxon>
        <taxon>Craniata</taxon>
        <taxon>Vertebrata</taxon>
        <taxon>Euteleostomi</taxon>
        <taxon>Amphibia</taxon>
        <taxon>Batrachia</taxon>
        <taxon>Caudata</taxon>
        <taxon>Salamandroidea</taxon>
        <taxon>Salamandridae</taxon>
        <taxon>Pleurodelinae</taxon>
        <taxon>Pleurodeles</taxon>
    </lineage>
</organism>
<feature type="chain" id="PRO_5043989546" description="Secreted protein" evidence="1">
    <location>
        <begin position="35"/>
        <end position="146"/>
    </location>
</feature>
<evidence type="ECO:0008006" key="4">
    <source>
        <dbReference type="Google" id="ProtNLM"/>
    </source>
</evidence>
<name>A0AAV7LGT9_PLEWA</name>
<evidence type="ECO:0000313" key="2">
    <source>
        <dbReference type="EMBL" id="KAJ1089612.1"/>
    </source>
</evidence>
<evidence type="ECO:0000313" key="3">
    <source>
        <dbReference type="Proteomes" id="UP001066276"/>
    </source>
</evidence>
<dbReference type="EMBL" id="JANPWB010000015">
    <property type="protein sequence ID" value="KAJ1089612.1"/>
    <property type="molecule type" value="Genomic_DNA"/>
</dbReference>
<protein>
    <recommendedName>
        <fullName evidence="4">Secreted protein</fullName>
    </recommendedName>
</protein>
<dbReference type="AlphaFoldDB" id="A0AAV7LGT9"/>
<dbReference type="Proteomes" id="UP001066276">
    <property type="component" value="Chromosome 11"/>
</dbReference>